<organism evidence="10 11">
    <name type="scientific">Sorghum bicolor</name>
    <name type="common">Sorghum</name>
    <name type="synonym">Sorghum vulgare</name>
    <dbReference type="NCBI Taxonomy" id="4558"/>
    <lineage>
        <taxon>Eukaryota</taxon>
        <taxon>Viridiplantae</taxon>
        <taxon>Streptophyta</taxon>
        <taxon>Embryophyta</taxon>
        <taxon>Tracheophyta</taxon>
        <taxon>Spermatophyta</taxon>
        <taxon>Magnoliopsida</taxon>
        <taxon>Liliopsida</taxon>
        <taxon>Poales</taxon>
        <taxon>Poaceae</taxon>
        <taxon>PACMAD clade</taxon>
        <taxon>Panicoideae</taxon>
        <taxon>Andropogonodae</taxon>
        <taxon>Andropogoneae</taxon>
        <taxon>Sorghinae</taxon>
        <taxon>Sorghum</taxon>
    </lineage>
</organism>
<evidence type="ECO:0000256" key="3">
    <source>
        <dbReference type="ARBA" id="ARBA00022970"/>
    </source>
</evidence>
<feature type="transmembrane region" description="Helical" evidence="7">
    <location>
        <begin position="433"/>
        <end position="452"/>
    </location>
</feature>
<dbReference type="InterPro" id="IPR013057">
    <property type="entry name" value="AA_transpt_TM"/>
</dbReference>
<dbReference type="GO" id="GO:0031090">
    <property type="term" value="C:organelle membrane"/>
    <property type="evidence" value="ECO:0007669"/>
    <property type="project" value="UniProtKB-ARBA"/>
</dbReference>
<evidence type="ECO:0000256" key="5">
    <source>
        <dbReference type="ARBA" id="ARBA00023136"/>
    </source>
</evidence>
<evidence type="ECO:0000256" key="6">
    <source>
        <dbReference type="SAM" id="MobiDB-lite"/>
    </source>
</evidence>
<keyword evidence="2 7" id="KW-0812">Transmembrane</keyword>
<gene>
    <name evidence="10" type="ORF">SORBI_3004G253200</name>
</gene>
<dbReference type="GO" id="GO:0003333">
    <property type="term" value="P:amino acid transmembrane transport"/>
    <property type="evidence" value="ECO:0000318"/>
    <property type="project" value="GO_Central"/>
</dbReference>
<feature type="transmembrane region" description="Helical" evidence="7">
    <location>
        <begin position="531"/>
        <end position="550"/>
    </location>
</feature>
<keyword evidence="8" id="KW-0732">Signal</keyword>
<name>A0A194YRI0_SORBI</name>
<feature type="transmembrane region" description="Helical" evidence="7">
    <location>
        <begin position="304"/>
        <end position="324"/>
    </location>
</feature>
<keyword evidence="4 7" id="KW-1133">Transmembrane helix</keyword>
<dbReference type="GO" id="GO:0016020">
    <property type="term" value="C:membrane"/>
    <property type="evidence" value="ECO:0000318"/>
    <property type="project" value="GO_Central"/>
</dbReference>
<keyword evidence="3" id="KW-0029">Amino-acid transport</keyword>
<dbReference type="Pfam" id="PF01490">
    <property type="entry name" value="Aa_trans"/>
    <property type="match status" value="1"/>
</dbReference>
<keyword evidence="5 7" id="KW-0472">Membrane</keyword>
<feature type="transmembrane region" description="Helical" evidence="7">
    <location>
        <begin position="344"/>
        <end position="364"/>
    </location>
</feature>
<evidence type="ECO:0000313" key="11">
    <source>
        <dbReference type="Proteomes" id="UP000000768"/>
    </source>
</evidence>
<feature type="transmembrane region" description="Helical" evidence="7">
    <location>
        <begin position="173"/>
        <end position="198"/>
    </location>
</feature>
<feature type="transmembrane region" description="Helical" evidence="7">
    <location>
        <begin position="219"/>
        <end position="243"/>
    </location>
</feature>
<protein>
    <recommendedName>
        <fullName evidence="9">Amino acid transporter transmembrane domain-containing protein</fullName>
    </recommendedName>
</protein>
<feature type="compositionally biased region" description="Basic and acidic residues" evidence="6">
    <location>
        <begin position="46"/>
        <end position="58"/>
    </location>
</feature>
<dbReference type="Gramene" id="KXG30838">
    <property type="protein sequence ID" value="KXG30838"/>
    <property type="gene ID" value="SORBI_3004G253200"/>
</dbReference>
<feature type="signal peptide" evidence="8">
    <location>
        <begin position="1"/>
        <end position="24"/>
    </location>
</feature>
<dbReference type="FunCoup" id="A0A194YRI0">
    <property type="interactions" value="1082"/>
</dbReference>
<accession>A0A194YRI0</accession>
<evidence type="ECO:0000256" key="7">
    <source>
        <dbReference type="SAM" id="Phobius"/>
    </source>
</evidence>
<dbReference type="eggNOG" id="KOG1305">
    <property type="taxonomic scope" value="Eukaryota"/>
</dbReference>
<feature type="transmembrane region" description="Helical" evidence="7">
    <location>
        <begin position="275"/>
        <end position="292"/>
    </location>
</feature>
<evidence type="ECO:0000256" key="2">
    <source>
        <dbReference type="ARBA" id="ARBA00022692"/>
    </source>
</evidence>
<dbReference type="PANTHER" id="PTHR22950">
    <property type="entry name" value="AMINO ACID TRANSPORTER"/>
    <property type="match status" value="1"/>
</dbReference>
<sequence length="554" mass="59650">MAMLSILLNWGGTLLLIIRRLVSSDQKLLHIHSTPPNSSSPHALHQKSERRSAPIHPYMREDTRISVQRGAGGNWKLEFRPRRPHRPSYDEPGFGGALARMVMPISSGGDHHHAAAAGGEGAEPLLPEKQRGGGGADDAGDDFHGASFSGAVFNLSTTIVGAGIMALPATMKVLGLVPGLVLIVLAALLTDASVDLLVRFNRAAGVRTYAKTMGDAFGVLGRGLLQLCVIVNNLGILVVYMIIIGDVLSGTSSSGVHHHGVLEGWFGANRWNGRFAILAIATLGVFTPLACVKHVDSLRYTSALSVALAVVFVVITAGIAMFKLARGQIPMPRLFPDIHDWPSIWRLFTAAPVLVTAYICHYNVLPICKELKDSAQIRPIVRTSLLLCSAVYITTSFFGFLLFGDSTLDDVLANFDSNLGIPYSSLFNDAVRVSYVLHLMLVFPIVFQALRLNMDGLLFPSARPLSCDNRRFGGLTAALLAVIFLAANFIPNIWDAFQFTGATASVCVAYIFPAAITLRDRHGIARKRDKSLALFMIVLAVVANAVAVYSDACS</sequence>
<evidence type="ECO:0000259" key="9">
    <source>
        <dbReference type="Pfam" id="PF01490"/>
    </source>
</evidence>
<feature type="region of interest" description="Disordered" evidence="6">
    <location>
        <begin position="32"/>
        <end position="58"/>
    </location>
</feature>
<evidence type="ECO:0000256" key="1">
    <source>
        <dbReference type="ARBA" id="ARBA00004141"/>
    </source>
</evidence>
<keyword evidence="3" id="KW-0813">Transport</keyword>
<comment type="subcellular location">
    <subcellularLocation>
        <location evidence="1">Membrane</location>
        <topology evidence="1">Multi-pass membrane protein</topology>
    </subcellularLocation>
</comment>
<proteinExistence type="predicted"/>
<dbReference type="GO" id="GO:0015179">
    <property type="term" value="F:L-amino acid transmembrane transporter activity"/>
    <property type="evidence" value="ECO:0000318"/>
    <property type="project" value="GO_Central"/>
</dbReference>
<feature type="transmembrane region" description="Helical" evidence="7">
    <location>
        <begin position="385"/>
        <end position="404"/>
    </location>
</feature>
<evidence type="ECO:0000256" key="4">
    <source>
        <dbReference type="ARBA" id="ARBA00022989"/>
    </source>
</evidence>
<evidence type="ECO:0000256" key="8">
    <source>
        <dbReference type="SAM" id="SignalP"/>
    </source>
</evidence>
<reference evidence="10 11" key="1">
    <citation type="journal article" date="2009" name="Nature">
        <title>The Sorghum bicolor genome and the diversification of grasses.</title>
        <authorList>
            <person name="Paterson A.H."/>
            <person name="Bowers J.E."/>
            <person name="Bruggmann R."/>
            <person name="Dubchak I."/>
            <person name="Grimwood J."/>
            <person name="Gundlach H."/>
            <person name="Haberer G."/>
            <person name="Hellsten U."/>
            <person name="Mitros T."/>
            <person name="Poliakov A."/>
            <person name="Schmutz J."/>
            <person name="Spannagl M."/>
            <person name="Tang H."/>
            <person name="Wang X."/>
            <person name="Wicker T."/>
            <person name="Bharti A.K."/>
            <person name="Chapman J."/>
            <person name="Feltus F.A."/>
            <person name="Gowik U."/>
            <person name="Grigoriev I.V."/>
            <person name="Lyons E."/>
            <person name="Maher C.A."/>
            <person name="Martis M."/>
            <person name="Narechania A."/>
            <person name="Otillar R.P."/>
            <person name="Penning B.W."/>
            <person name="Salamov A.A."/>
            <person name="Wang Y."/>
            <person name="Zhang L."/>
            <person name="Carpita N.C."/>
            <person name="Freeling M."/>
            <person name="Gingle A.R."/>
            <person name="Hash C.T."/>
            <person name="Keller B."/>
            <person name="Klein P."/>
            <person name="Kresovich S."/>
            <person name="McCann M.C."/>
            <person name="Ming R."/>
            <person name="Peterson D.G."/>
            <person name="Mehboob-ur-Rahman"/>
            <person name="Ware D."/>
            <person name="Westhoff P."/>
            <person name="Mayer K.F."/>
            <person name="Messing J."/>
            <person name="Rokhsar D.S."/>
        </authorList>
    </citation>
    <scope>NUCLEOTIDE SEQUENCE [LARGE SCALE GENOMIC DNA]</scope>
    <source>
        <strain evidence="11">cv. BTx623</strain>
    </source>
</reference>
<evidence type="ECO:0000313" key="10">
    <source>
        <dbReference type="EMBL" id="KXG30838.1"/>
    </source>
</evidence>
<feature type="transmembrane region" description="Helical" evidence="7">
    <location>
        <begin position="472"/>
        <end position="490"/>
    </location>
</feature>
<keyword evidence="11" id="KW-1185">Reference proteome</keyword>
<feature type="chain" id="PRO_5008269041" description="Amino acid transporter transmembrane domain-containing protein" evidence="8">
    <location>
        <begin position="25"/>
        <end position="554"/>
    </location>
</feature>
<dbReference type="Proteomes" id="UP000000768">
    <property type="component" value="Chromosome 4"/>
</dbReference>
<feature type="domain" description="Amino acid transporter transmembrane" evidence="9">
    <location>
        <begin position="145"/>
        <end position="545"/>
    </location>
</feature>
<dbReference type="STRING" id="4558.A0A194YRI0"/>
<feature type="transmembrane region" description="Helical" evidence="7">
    <location>
        <begin position="496"/>
        <end position="519"/>
    </location>
</feature>
<reference evidence="11" key="2">
    <citation type="journal article" date="2018" name="Plant J.">
        <title>The Sorghum bicolor reference genome: improved assembly, gene annotations, a transcriptome atlas, and signatures of genome organization.</title>
        <authorList>
            <person name="McCormick R.F."/>
            <person name="Truong S.K."/>
            <person name="Sreedasyam A."/>
            <person name="Jenkins J."/>
            <person name="Shu S."/>
            <person name="Sims D."/>
            <person name="Kennedy M."/>
            <person name="Amirebrahimi M."/>
            <person name="Weers B.D."/>
            <person name="McKinley B."/>
            <person name="Mattison A."/>
            <person name="Morishige D.T."/>
            <person name="Grimwood J."/>
            <person name="Schmutz J."/>
            <person name="Mullet J.E."/>
        </authorList>
    </citation>
    <scope>NUCLEOTIDE SEQUENCE [LARGE SCALE GENOMIC DNA]</scope>
    <source>
        <strain evidence="11">cv. BTx623</strain>
    </source>
</reference>
<dbReference type="OMA" id="MEVAGEM"/>
<dbReference type="InParanoid" id="A0A194YRI0"/>
<dbReference type="PANTHER" id="PTHR22950:SF514">
    <property type="entry name" value="OS07G0598600 PROTEIN"/>
    <property type="match status" value="1"/>
</dbReference>
<dbReference type="AlphaFoldDB" id="A0A194YRI0"/>
<dbReference type="EMBL" id="CM000763">
    <property type="protein sequence ID" value="KXG30838.1"/>
    <property type="molecule type" value="Genomic_DNA"/>
</dbReference>
<dbReference type="OrthoDB" id="28208at2759"/>
<feature type="region of interest" description="Disordered" evidence="6">
    <location>
        <begin position="109"/>
        <end position="140"/>
    </location>
</feature>